<dbReference type="PRINTS" id="PR00080">
    <property type="entry name" value="SDRFAMILY"/>
</dbReference>
<dbReference type="InterPro" id="IPR002347">
    <property type="entry name" value="SDR_fam"/>
</dbReference>
<dbReference type="Proteomes" id="UP000254866">
    <property type="component" value="Unassembled WGS sequence"/>
</dbReference>
<accession>A0A370TNQ1</accession>
<sequence>MTASSPSIPDPPVWFITGCSSGFGLELALIALGEGHKVIATSRNPSKTPSLVSQVGSLGGKWLPLDVCAPEAELAQTVEKAIAIYGRIDILVNSAGYAILGALETISVEEVRAQMETNYFGPLTLTRLVLPTMRARRSGTIVQISSTAGIEAKASRSAYCASKWALEAMSEALYNELEPLGVRVLLVEPGAFRSGFAGAVNIPKAALPKDYEGTITQQVMDAVVKMGVDEKSIPGDVHKGCRAIFDVVMKSGQAEGTEEFLRLPLGKDSAKRWRVKIGDLQRTLEGTEKLWSVTDADD</sequence>
<evidence type="ECO:0000313" key="3">
    <source>
        <dbReference type="Proteomes" id="UP000254866"/>
    </source>
</evidence>
<name>A0A370TNQ1_9HELO</name>
<dbReference type="PANTHER" id="PTHR43976:SF6">
    <property type="entry name" value="OXIDOREDUCTASE, PUTATIVE (AFU_ORTHOLOGUE AFUA_1G13950)-RELATED"/>
    <property type="match status" value="1"/>
</dbReference>
<comment type="caution">
    <text evidence="2">The sequence shown here is derived from an EMBL/GenBank/DDBJ whole genome shotgun (WGS) entry which is preliminary data.</text>
</comment>
<reference evidence="2 3" key="1">
    <citation type="journal article" date="2018" name="IMA Fungus">
        <title>IMA Genome-F 9: Draft genome sequence of Annulohypoxylon stygium, Aspergillus mulundensis, Berkeleyomyces basicola (syn. Thielaviopsis basicola), Ceratocystis smalleyi, two Cercospora beticola strains, Coleophoma cylindrospora, Fusarium fracticaudum, Phialophora cf. hyalina, and Morchella septimelata.</title>
        <authorList>
            <person name="Wingfield B.D."/>
            <person name="Bills G.F."/>
            <person name="Dong Y."/>
            <person name="Huang W."/>
            <person name="Nel W.J."/>
            <person name="Swalarsk-Parry B.S."/>
            <person name="Vaghefi N."/>
            <person name="Wilken P.M."/>
            <person name="An Z."/>
            <person name="de Beer Z.W."/>
            <person name="De Vos L."/>
            <person name="Chen L."/>
            <person name="Duong T.A."/>
            <person name="Gao Y."/>
            <person name="Hammerbacher A."/>
            <person name="Kikkert J.R."/>
            <person name="Li Y."/>
            <person name="Li H."/>
            <person name="Li K."/>
            <person name="Li Q."/>
            <person name="Liu X."/>
            <person name="Ma X."/>
            <person name="Naidoo K."/>
            <person name="Pethybridge S.J."/>
            <person name="Sun J."/>
            <person name="Steenkamp E.T."/>
            <person name="van der Nest M.A."/>
            <person name="van Wyk S."/>
            <person name="Wingfield M.J."/>
            <person name="Xiong C."/>
            <person name="Yue Q."/>
            <person name="Zhang X."/>
        </authorList>
    </citation>
    <scope>NUCLEOTIDE SEQUENCE [LARGE SCALE GENOMIC DNA]</scope>
    <source>
        <strain evidence="2 3">BP 5553</strain>
    </source>
</reference>
<dbReference type="InterPro" id="IPR051911">
    <property type="entry name" value="SDR_oxidoreductase"/>
</dbReference>
<gene>
    <name evidence="2" type="ORF">BP5553_04580</name>
</gene>
<evidence type="ECO:0000256" key="1">
    <source>
        <dbReference type="RuleBase" id="RU000363"/>
    </source>
</evidence>
<dbReference type="AlphaFoldDB" id="A0A370TNQ1"/>
<dbReference type="InterPro" id="IPR036291">
    <property type="entry name" value="NAD(P)-bd_dom_sf"/>
</dbReference>
<evidence type="ECO:0000313" key="2">
    <source>
        <dbReference type="EMBL" id="RDL37147.1"/>
    </source>
</evidence>
<keyword evidence="3" id="KW-1185">Reference proteome</keyword>
<dbReference type="PRINTS" id="PR00081">
    <property type="entry name" value="GDHRDH"/>
</dbReference>
<dbReference type="CDD" id="cd05374">
    <property type="entry name" value="17beta-HSD-like_SDR_c"/>
    <property type="match status" value="1"/>
</dbReference>
<dbReference type="STRING" id="2656787.A0A370TNQ1"/>
<dbReference type="GeneID" id="43597429"/>
<dbReference type="SUPFAM" id="SSF51735">
    <property type="entry name" value="NAD(P)-binding Rossmann-fold domains"/>
    <property type="match status" value="1"/>
</dbReference>
<dbReference type="Pfam" id="PF00106">
    <property type="entry name" value="adh_short"/>
    <property type="match status" value="1"/>
</dbReference>
<organism evidence="2 3">
    <name type="scientific">Venustampulla echinocandica</name>
    <dbReference type="NCBI Taxonomy" id="2656787"/>
    <lineage>
        <taxon>Eukaryota</taxon>
        <taxon>Fungi</taxon>
        <taxon>Dikarya</taxon>
        <taxon>Ascomycota</taxon>
        <taxon>Pezizomycotina</taxon>
        <taxon>Leotiomycetes</taxon>
        <taxon>Helotiales</taxon>
        <taxon>Pleuroascaceae</taxon>
        <taxon>Venustampulla</taxon>
    </lineage>
</organism>
<dbReference type="EMBL" id="NPIC01000003">
    <property type="protein sequence ID" value="RDL37147.1"/>
    <property type="molecule type" value="Genomic_DNA"/>
</dbReference>
<comment type="similarity">
    <text evidence="1">Belongs to the short-chain dehydrogenases/reductases (SDR) family.</text>
</comment>
<dbReference type="RefSeq" id="XP_031869803.1">
    <property type="nucleotide sequence ID" value="XM_032013203.1"/>
</dbReference>
<protein>
    <submittedName>
        <fullName evidence="2">NAD(P)-binding Rossmann-fold containing protein</fullName>
    </submittedName>
</protein>
<proteinExistence type="inferred from homology"/>
<dbReference type="Gene3D" id="3.40.50.720">
    <property type="entry name" value="NAD(P)-binding Rossmann-like Domain"/>
    <property type="match status" value="1"/>
</dbReference>
<dbReference type="PANTHER" id="PTHR43976">
    <property type="entry name" value="SHORT CHAIN DEHYDROGENASE"/>
    <property type="match status" value="1"/>
</dbReference>
<dbReference type="OrthoDB" id="1274115at2759"/>